<gene>
    <name evidence="6" type="ORF">GA0061075_10654</name>
    <name evidence="5" type="ORF">HF960_04655</name>
</gene>
<dbReference type="InterPro" id="IPR046335">
    <property type="entry name" value="LacI/GalR-like_sensor"/>
</dbReference>
<evidence type="ECO:0000256" key="3">
    <source>
        <dbReference type="ARBA" id="ARBA00023163"/>
    </source>
</evidence>
<reference evidence="5 8" key="2">
    <citation type="submission" date="2020-04" db="EMBL/GenBank/DDBJ databases">
        <title>MicrobeNet Type strains.</title>
        <authorList>
            <person name="Nicholson A.C."/>
        </authorList>
    </citation>
    <scope>NUCLEOTIDE SEQUENCE [LARGE SCALE GENOMIC DNA]</scope>
    <source>
        <strain evidence="5 8">CCUG 33494</strain>
    </source>
</reference>
<keyword evidence="3" id="KW-0804">Transcription</keyword>
<comment type="caution">
    <text evidence="5">The sequence shown here is derived from an EMBL/GenBank/DDBJ whole genome shotgun (WGS) entry which is preliminary data.</text>
</comment>
<keyword evidence="1" id="KW-0805">Transcription regulation</keyword>
<dbReference type="GO" id="GO:0000976">
    <property type="term" value="F:transcription cis-regulatory region binding"/>
    <property type="evidence" value="ECO:0007669"/>
    <property type="project" value="TreeGrafter"/>
</dbReference>
<sequence>MASIQDIATLAGVSKATVSRILNQDPSFSVSDVTRNRVWQIANQLHYKLANVANRNHQDKLHLAIVTALTAQEELTDPYFQEILAGINEQATLWGMKIADSIRLPANNDVDWQNLAVYGAVIIVGMLSNDVLATIYQYNKNVVIIDDNRIFDNYDVIQNDFGRQTKRLLDLLFAKGHRQITFIGGEKKLVGEQKIKKSELLDVRHQAYLDWMTLHQLEAYKDTHITNWTSEDAMQVTKKILQRAKRPTAIFASNDLQAIGIYRVIQEMAYKIPDDIAVVSFDGIEMSEYLYPSLTTVRPATKEMGKEAINLAREKLVGDRESAIQLTINSKLIIRDSI</sequence>
<dbReference type="Pfam" id="PF00356">
    <property type="entry name" value="LacI"/>
    <property type="match status" value="1"/>
</dbReference>
<dbReference type="InterPro" id="IPR028082">
    <property type="entry name" value="Peripla_BP_I"/>
</dbReference>
<keyword evidence="2" id="KW-0238">DNA-binding</keyword>
<dbReference type="SMART" id="SM00354">
    <property type="entry name" value="HTH_LACI"/>
    <property type="match status" value="1"/>
</dbReference>
<protein>
    <submittedName>
        <fullName evidence="5">Substrate-binding domain-containing protein</fullName>
    </submittedName>
    <submittedName>
        <fullName evidence="6">Transcriptional regulator, LacI family</fullName>
    </submittedName>
</protein>
<dbReference type="Pfam" id="PF13377">
    <property type="entry name" value="Peripla_BP_3"/>
    <property type="match status" value="1"/>
</dbReference>
<evidence type="ECO:0000256" key="2">
    <source>
        <dbReference type="ARBA" id="ARBA00023125"/>
    </source>
</evidence>
<dbReference type="Gene3D" id="3.40.50.2300">
    <property type="match status" value="2"/>
</dbReference>
<accession>A0A4Y4G6N5</accession>
<evidence type="ECO:0000313" key="8">
    <source>
        <dbReference type="Proteomes" id="UP000585749"/>
    </source>
</evidence>
<dbReference type="AlphaFoldDB" id="A0A4Y4G6N5"/>
<evidence type="ECO:0000259" key="4">
    <source>
        <dbReference type="PROSITE" id="PS50932"/>
    </source>
</evidence>
<proteinExistence type="predicted"/>
<dbReference type="GO" id="GO:0003700">
    <property type="term" value="F:DNA-binding transcription factor activity"/>
    <property type="evidence" value="ECO:0007669"/>
    <property type="project" value="TreeGrafter"/>
</dbReference>
<evidence type="ECO:0000313" key="5">
    <source>
        <dbReference type="EMBL" id="NKY66960.1"/>
    </source>
</evidence>
<dbReference type="Gene3D" id="1.10.260.40">
    <property type="entry name" value="lambda repressor-like DNA-binding domains"/>
    <property type="match status" value="1"/>
</dbReference>
<dbReference type="EMBL" id="JAAXPM010000005">
    <property type="protein sequence ID" value="NKY66960.1"/>
    <property type="molecule type" value="Genomic_DNA"/>
</dbReference>
<dbReference type="SUPFAM" id="SSF53822">
    <property type="entry name" value="Periplasmic binding protein-like I"/>
    <property type="match status" value="1"/>
</dbReference>
<dbReference type="CDD" id="cd01392">
    <property type="entry name" value="HTH_LacI"/>
    <property type="match status" value="1"/>
</dbReference>
<feature type="domain" description="HTH lacI-type" evidence="4">
    <location>
        <begin position="2"/>
        <end position="56"/>
    </location>
</feature>
<dbReference type="InterPro" id="IPR010982">
    <property type="entry name" value="Lambda_DNA-bd_dom_sf"/>
</dbReference>
<dbReference type="PANTHER" id="PTHR30146">
    <property type="entry name" value="LACI-RELATED TRANSCRIPTIONAL REPRESSOR"/>
    <property type="match status" value="1"/>
</dbReference>
<dbReference type="InterPro" id="IPR000843">
    <property type="entry name" value="HTH_LacI"/>
</dbReference>
<dbReference type="PANTHER" id="PTHR30146:SF149">
    <property type="entry name" value="HTH-TYPE TRANSCRIPTIONAL REGULATOR EBGR"/>
    <property type="match status" value="1"/>
</dbReference>
<dbReference type="OrthoDB" id="43195at2"/>
<dbReference type="Proteomes" id="UP000585749">
    <property type="component" value="Unassembled WGS sequence"/>
</dbReference>
<organism evidence="5 8">
    <name type="scientific">Weissella hellenica</name>
    <dbReference type="NCBI Taxonomy" id="46256"/>
    <lineage>
        <taxon>Bacteria</taxon>
        <taxon>Bacillati</taxon>
        <taxon>Bacillota</taxon>
        <taxon>Bacilli</taxon>
        <taxon>Lactobacillales</taxon>
        <taxon>Lactobacillaceae</taxon>
        <taxon>Weissella</taxon>
    </lineage>
</organism>
<dbReference type="Proteomes" id="UP000182448">
    <property type="component" value="Unassembled WGS sequence"/>
</dbReference>
<dbReference type="PROSITE" id="PS50932">
    <property type="entry name" value="HTH_LACI_2"/>
    <property type="match status" value="1"/>
</dbReference>
<evidence type="ECO:0000256" key="1">
    <source>
        <dbReference type="ARBA" id="ARBA00023015"/>
    </source>
</evidence>
<reference evidence="6 7" key="1">
    <citation type="submission" date="2016-08" db="EMBL/GenBank/DDBJ databases">
        <authorList>
            <person name="Varghese N."/>
            <person name="Submissions Spin"/>
        </authorList>
    </citation>
    <scope>NUCLEOTIDE SEQUENCE [LARGE SCALE GENOMIC DNA]</scope>
    <source>
        <strain evidence="6 7">R-53116</strain>
    </source>
</reference>
<dbReference type="PROSITE" id="PS00356">
    <property type="entry name" value="HTH_LACI_1"/>
    <property type="match status" value="1"/>
</dbReference>
<dbReference type="PRINTS" id="PR00036">
    <property type="entry name" value="HTHLACI"/>
</dbReference>
<dbReference type="CDD" id="cd01544">
    <property type="entry name" value="PBP1_GalR"/>
    <property type="match status" value="1"/>
</dbReference>
<dbReference type="SUPFAM" id="SSF47413">
    <property type="entry name" value="lambda repressor-like DNA-binding domains"/>
    <property type="match status" value="1"/>
</dbReference>
<dbReference type="EMBL" id="FMAW01000006">
    <property type="protein sequence ID" value="SCB91370.1"/>
    <property type="molecule type" value="Genomic_DNA"/>
</dbReference>
<evidence type="ECO:0000313" key="6">
    <source>
        <dbReference type="EMBL" id="SCB91370.1"/>
    </source>
</evidence>
<keyword evidence="7" id="KW-1185">Reference proteome</keyword>
<name>A0A4Y4G6N5_WEIHE</name>
<dbReference type="RefSeq" id="WP_074427287.1">
    <property type="nucleotide sequence ID" value="NZ_BJEG01000004.1"/>
</dbReference>
<evidence type="ECO:0000313" key="7">
    <source>
        <dbReference type="Proteomes" id="UP000182448"/>
    </source>
</evidence>